<dbReference type="STRING" id="92696.A0A4R0RS62"/>
<dbReference type="InterPro" id="IPR046936">
    <property type="entry name" value="BIM1-like"/>
</dbReference>
<gene>
    <name evidence="11" type="ORF">EIP91_005023</name>
</gene>
<evidence type="ECO:0000256" key="5">
    <source>
        <dbReference type="ARBA" id="ARBA00023136"/>
    </source>
</evidence>
<feature type="signal peptide" evidence="9">
    <location>
        <begin position="1"/>
        <end position="18"/>
    </location>
</feature>
<evidence type="ECO:0000256" key="9">
    <source>
        <dbReference type="SAM" id="SignalP"/>
    </source>
</evidence>
<evidence type="ECO:0000259" key="10">
    <source>
        <dbReference type="Pfam" id="PF20238"/>
    </source>
</evidence>
<sequence length="214" mass="21958">MRFTSAVFSLGLLTAVSAHFQMQFPPPRGVFVEDNEPTFCDGYTTALSNRSQFPLSGGFISINSEHPQFTFGVLISTSANPTSFQNFTQAVAFASESGEGPFCLPVDLSTVSGLTSGQNVTIQTVFDGGDGQLYQCSDLTLSSDFTIPSDVACKNTTGTSADPTSSGSSSSQTGSSSQTSAAPSPTNSPSSAYTTSAMGLAGLFSIAGAVAAML</sequence>
<feature type="chain" id="PRO_5020661073" description="Copper acquisition factor BIM1-like domain-containing protein" evidence="9">
    <location>
        <begin position="19"/>
        <end position="214"/>
    </location>
</feature>
<dbReference type="GO" id="GO:0098552">
    <property type="term" value="C:side of membrane"/>
    <property type="evidence" value="ECO:0007669"/>
    <property type="project" value="UniProtKB-KW"/>
</dbReference>
<dbReference type="Proteomes" id="UP000292702">
    <property type="component" value="Unassembled WGS sequence"/>
</dbReference>
<feature type="domain" description="Copper acquisition factor BIM1-like" evidence="10">
    <location>
        <begin position="17"/>
        <end position="158"/>
    </location>
</feature>
<evidence type="ECO:0000256" key="3">
    <source>
        <dbReference type="ARBA" id="ARBA00022622"/>
    </source>
</evidence>
<evidence type="ECO:0000256" key="1">
    <source>
        <dbReference type="ARBA" id="ARBA00004609"/>
    </source>
</evidence>
<keyword evidence="3" id="KW-0336">GPI-anchor</keyword>
<evidence type="ECO:0000256" key="2">
    <source>
        <dbReference type="ARBA" id="ARBA00022475"/>
    </source>
</evidence>
<feature type="region of interest" description="Disordered" evidence="8">
    <location>
        <begin position="157"/>
        <end position="192"/>
    </location>
</feature>
<reference evidence="11 12" key="1">
    <citation type="submission" date="2018-11" db="EMBL/GenBank/DDBJ databases">
        <title>Genome assembly of Steccherinum ochraceum LE-BIN_3174, the white-rot fungus of the Steccherinaceae family (The Residual Polyporoid clade, Polyporales, Basidiomycota).</title>
        <authorList>
            <person name="Fedorova T.V."/>
            <person name="Glazunova O.A."/>
            <person name="Landesman E.O."/>
            <person name="Moiseenko K.V."/>
            <person name="Psurtseva N.V."/>
            <person name="Savinova O.S."/>
            <person name="Shakhova N.V."/>
            <person name="Tyazhelova T.V."/>
            <person name="Vasina D.V."/>
        </authorList>
    </citation>
    <scope>NUCLEOTIDE SEQUENCE [LARGE SCALE GENOMIC DNA]</scope>
    <source>
        <strain evidence="11 12">LE-BIN_3174</strain>
    </source>
</reference>
<dbReference type="InterPro" id="IPR046530">
    <property type="entry name" value="BIM1-like_dom"/>
</dbReference>
<evidence type="ECO:0000313" key="12">
    <source>
        <dbReference type="Proteomes" id="UP000292702"/>
    </source>
</evidence>
<keyword evidence="6" id="KW-0325">Glycoprotein</keyword>
<keyword evidence="5" id="KW-0472">Membrane</keyword>
<dbReference type="GO" id="GO:0005886">
    <property type="term" value="C:plasma membrane"/>
    <property type="evidence" value="ECO:0007669"/>
    <property type="project" value="UniProtKB-SubCell"/>
</dbReference>
<keyword evidence="2" id="KW-1003">Cell membrane</keyword>
<evidence type="ECO:0000256" key="8">
    <source>
        <dbReference type="SAM" id="MobiDB-lite"/>
    </source>
</evidence>
<keyword evidence="7" id="KW-0449">Lipoprotein</keyword>
<comment type="caution">
    <text evidence="11">The sequence shown here is derived from an EMBL/GenBank/DDBJ whole genome shotgun (WGS) entry which is preliminary data.</text>
</comment>
<keyword evidence="4 9" id="KW-0732">Signal</keyword>
<evidence type="ECO:0000256" key="6">
    <source>
        <dbReference type="ARBA" id="ARBA00023180"/>
    </source>
</evidence>
<keyword evidence="12" id="KW-1185">Reference proteome</keyword>
<accession>A0A4R0RS62</accession>
<dbReference type="AlphaFoldDB" id="A0A4R0RS62"/>
<dbReference type="OrthoDB" id="2146436at2759"/>
<name>A0A4R0RS62_9APHY</name>
<comment type="subcellular location">
    <subcellularLocation>
        <location evidence="1">Cell membrane</location>
        <topology evidence="1">Lipid-anchor</topology>
        <topology evidence="1">GPI-anchor</topology>
    </subcellularLocation>
</comment>
<evidence type="ECO:0000256" key="4">
    <source>
        <dbReference type="ARBA" id="ARBA00022729"/>
    </source>
</evidence>
<dbReference type="Pfam" id="PF20238">
    <property type="entry name" value="BIM1-like_dom"/>
    <property type="match status" value="1"/>
</dbReference>
<dbReference type="EMBL" id="RWJN01000028">
    <property type="protein sequence ID" value="TCD70042.1"/>
    <property type="molecule type" value="Genomic_DNA"/>
</dbReference>
<evidence type="ECO:0000313" key="11">
    <source>
        <dbReference type="EMBL" id="TCD70042.1"/>
    </source>
</evidence>
<dbReference type="CDD" id="cd21176">
    <property type="entry name" value="LPMO_auxiliary-like"/>
    <property type="match status" value="1"/>
</dbReference>
<evidence type="ECO:0000256" key="7">
    <source>
        <dbReference type="ARBA" id="ARBA00023288"/>
    </source>
</evidence>
<protein>
    <recommendedName>
        <fullName evidence="10">Copper acquisition factor BIM1-like domain-containing protein</fullName>
    </recommendedName>
</protein>
<organism evidence="11 12">
    <name type="scientific">Steccherinum ochraceum</name>
    <dbReference type="NCBI Taxonomy" id="92696"/>
    <lineage>
        <taxon>Eukaryota</taxon>
        <taxon>Fungi</taxon>
        <taxon>Dikarya</taxon>
        <taxon>Basidiomycota</taxon>
        <taxon>Agaricomycotina</taxon>
        <taxon>Agaricomycetes</taxon>
        <taxon>Polyporales</taxon>
        <taxon>Steccherinaceae</taxon>
        <taxon>Steccherinum</taxon>
    </lineage>
</organism>
<dbReference type="PANTHER" id="PTHR34992">
    <property type="entry name" value="HYPHAL ANASTAMOSIS-7 PROTEIN"/>
    <property type="match status" value="1"/>
</dbReference>
<proteinExistence type="predicted"/>